<evidence type="ECO:0000256" key="1">
    <source>
        <dbReference type="SAM" id="MobiDB-lite"/>
    </source>
</evidence>
<dbReference type="PANTHER" id="PTHR47592:SF27">
    <property type="entry name" value="OS08G0421700 PROTEIN"/>
    <property type="match status" value="1"/>
</dbReference>
<feature type="domain" description="Retrovirus-related Pol polyprotein from transposon TNT 1-94-like beta-barrel" evidence="2">
    <location>
        <begin position="212"/>
        <end position="292"/>
    </location>
</feature>
<feature type="compositionally biased region" description="Basic and acidic residues" evidence="1">
    <location>
        <begin position="968"/>
        <end position="981"/>
    </location>
</feature>
<proteinExistence type="predicted"/>
<feature type="region of interest" description="Disordered" evidence="1">
    <location>
        <begin position="1015"/>
        <end position="1048"/>
    </location>
</feature>
<gene>
    <name evidence="3" type="ORF">RJ640_008973</name>
</gene>
<protein>
    <recommendedName>
        <fullName evidence="2">Retrovirus-related Pol polyprotein from transposon TNT 1-94-like beta-barrel domain-containing protein</fullName>
    </recommendedName>
</protein>
<dbReference type="AlphaFoldDB" id="A0AA88RYD6"/>
<evidence type="ECO:0000313" key="4">
    <source>
        <dbReference type="Proteomes" id="UP001187471"/>
    </source>
</evidence>
<evidence type="ECO:0000313" key="3">
    <source>
        <dbReference type="EMBL" id="KAK2993372.1"/>
    </source>
</evidence>
<dbReference type="PANTHER" id="PTHR47592">
    <property type="entry name" value="PBF68 PROTEIN"/>
    <property type="match status" value="1"/>
</dbReference>
<dbReference type="SUPFAM" id="SSF57756">
    <property type="entry name" value="Retrovirus zinc finger-like domains"/>
    <property type="match status" value="1"/>
</dbReference>
<feature type="compositionally biased region" description="Basic and acidic residues" evidence="1">
    <location>
        <begin position="918"/>
        <end position="942"/>
    </location>
</feature>
<sequence length="1048" mass="117899">MAEEGKRKIEKFNGMNFQWWKMQVEDYLYQKDLYLPQVGEKPEAMNASEWAILDRKTLATVRLSLTAQVTFNISKEKTTAIVMKALEKLYEKPSASNKVFLMKKLFNMRMSENGSVVDHLNDFNGVKNQLESVGINFDDEIRALLFLCSLPDSWNNLVTTVSNSTISGTLTLNDVVSYVMNDEMRRKTIGDGITSSAALSVESRVDDNSKVWYVDSGASIHCTPHRDYFSDYVHGDYGHVTVGNGYRCSIVGKGKVEIKLSNGGTLILNDVRHISELQKNLISVSGLDREGYFVAFGEKQWKVTKGSMVVARGERVGTLYTLLGTYNNSISLASIENLRTTLWHHMLRHLSESERAVGPAAITGYLSSNESLSGTNFRKWKEQISIILGVMDLDYALRVDAPAALTAESSTEQKAAYEKWERSNRISLMIMKGSITTVIRGAIPDSDNAKLYLGHIEEQFHGSSKAHATTLITKMVMLKYSGSNGVREHILRMNDMASQLKGLDMKISEGFLVHFIMTFLPAQFGLFKINYNTQKEKWKMSELISMCVQEEERLKSEQPDSAHVAITDSSKGKGKGKKFGKGNVQGNNSAYVTKTDKASSFGTKGSSGPKCHFCKDKGHMRKECHKFREWLEKKGNLSICVCYESYTIDAPLNTWWVDTGATVHITNSLQGFLSVKKLNKGDRNVLEGNGEKTQVEAVGTLRLVSESGLNLDLVDTVYVPSMTRNLISVSRLDAYEYSFKFENKGFSLFLYSRVIGSGLLEGNLYKLILNASFTESLKIMNVNDVVPKTCGFPALRFTELGLVGYWDCPKEPILIRNQLEQDEMERIPYASVVGSLMYAQVYTHPDIAYVVGMLGRYQINPGMGHWKAAKKVMCYLQGTKDFMLTYRKSDNLEGVATELRRREPHDLTSIMAIVERLEDFKQGERQGSPRHERAKDGGDGRSKSGLPSTTDDGQNGDEGRYRHHKEEKKHEGSRKWGDSCDHKAHVGPRGRWFYYAGPHYRRDCPHKGKMIAFLEKQKDSKGDSSSSDREARVNVFEDVDTEDVTSHL</sequence>
<organism evidence="3 4">
    <name type="scientific">Escallonia rubra</name>
    <dbReference type="NCBI Taxonomy" id="112253"/>
    <lineage>
        <taxon>Eukaryota</taxon>
        <taxon>Viridiplantae</taxon>
        <taxon>Streptophyta</taxon>
        <taxon>Embryophyta</taxon>
        <taxon>Tracheophyta</taxon>
        <taxon>Spermatophyta</taxon>
        <taxon>Magnoliopsida</taxon>
        <taxon>eudicotyledons</taxon>
        <taxon>Gunneridae</taxon>
        <taxon>Pentapetalae</taxon>
        <taxon>asterids</taxon>
        <taxon>campanulids</taxon>
        <taxon>Escalloniales</taxon>
        <taxon>Escalloniaceae</taxon>
        <taxon>Escallonia</taxon>
    </lineage>
</organism>
<dbReference type="Pfam" id="PF14223">
    <property type="entry name" value="Retrotran_gag_2"/>
    <property type="match status" value="2"/>
</dbReference>
<feature type="region of interest" description="Disordered" evidence="1">
    <location>
        <begin position="558"/>
        <end position="580"/>
    </location>
</feature>
<evidence type="ECO:0000259" key="2">
    <source>
        <dbReference type="Pfam" id="PF22936"/>
    </source>
</evidence>
<dbReference type="Pfam" id="PF22936">
    <property type="entry name" value="Pol_BBD"/>
    <property type="match status" value="2"/>
</dbReference>
<comment type="caution">
    <text evidence="3">The sequence shown here is derived from an EMBL/GenBank/DDBJ whole genome shotgun (WGS) entry which is preliminary data.</text>
</comment>
<dbReference type="EMBL" id="JAVXUO010000322">
    <property type="protein sequence ID" value="KAK2993372.1"/>
    <property type="molecule type" value="Genomic_DNA"/>
</dbReference>
<feature type="compositionally biased region" description="Acidic residues" evidence="1">
    <location>
        <begin position="1037"/>
        <end position="1048"/>
    </location>
</feature>
<name>A0AA88RYD6_9ASTE</name>
<dbReference type="InterPro" id="IPR054722">
    <property type="entry name" value="PolX-like_BBD"/>
</dbReference>
<feature type="compositionally biased region" description="Basic and acidic residues" evidence="1">
    <location>
        <begin position="1015"/>
        <end position="1032"/>
    </location>
</feature>
<dbReference type="InterPro" id="IPR036875">
    <property type="entry name" value="Znf_CCHC_sf"/>
</dbReference>
<reference evidence="3" key="1">
    <citation type="submission" date="2022-12" db="EMBL/GenBank/DDBJ databases">
        <title>Draft genome assemblies for two species of Escallonia (Escalloniales).</title>
        <authorList>
            <person name="Chanderbali A."/>
            <person name="Dervinis C."/>
            <person name="Anghel I."/>
            <person name="Soltis D."/>
            <person name="Soltis P."/>
            <person name="Zapata F."/>
        </authorList>
    </citation>
    <scope>NUCLEOTIDE SEQUENCE</scope>
    <source>
        <strain evidence="3">UCBG92.1500</strain>
        <tissue evidence="3">Leaf</tissue>
    </source>
</reference>
<dbReference type="GO" id="GO:0008270">
    <property type="term" value="F:zinc ion binding"/>
    <property type="evidence" value="ECO:0007669"/>
    <property type="project" value="InterPro"/>
</dbReference>
<dbReference type="Proteomes" id="UP001187471">
    <property type="component" value="Unassembled WGS sequence"/>
</dbReference>
<feature type="region of interest" description="Disordered" evidence="1">
    <location>
        <begin position="918"/>
        <end position="981"/>
    </location>
</feature>
<dbReference type="GO" id="GO:0003676">
    <property type="term" value="F:nucleic acid binding"/>
    <property type="evidence" value="ECO:0007669"/>
    <property type="project" value="InterPro"/>
</dbReference>
<feature type="domain" description="Retrovirus-related Pol polyprotein from transposon TNT 1-94-like beta-barrel" evidence="2">
    <location>
        <begin position="655"/>
        <end position="735"/>
    </location>
</feature>
<accession>A0AA88RYD6</accession>
<keyword evidence="4" id="KW-1185">Reference proteome</keyword>